<gene>
    <name evidence="1" type="ORF">EVAR_57658_1</name>
</gene>
<evidence type="ECO:0000313" key="1">
    <source>
        <dbReference type="EMBL" id="GBP80404.1"/>
    </source>
</evidence>
<organism evidence="1 2">
    <name type="scientific">Eumeta variegata</name>
    <name type="common">Bagworm moth</name>
    <name type="synonym">Eumeta japonica</name>
    <dbReference type="NCBI Taxonomy" id="151549"/>
    <lineage>
        <taxon>Eukaryota</taxon>
        <taxon>Metazoa</taxon>
        <taxon>Ecdysozoa</taxon>
        <taxon>Arthropoda</taxon>
        <taxon>Hexapoda</taxon>
        <taxon>Insecta</taxon>
        <taxon>Pterygota</taxon>
        <taxon>Neoptera</taxon>
        <taxon>Endopterygota</taxon>
        <taxon>Lepidoptera</taxon>
        <taxon>Glossata</taxon>
        <taxon>Ditrysia</taxon>
        <taxon>Tineoidea</taxon>
        <taxon>Psychidae</taxon>
        <taxon>Oiketicinae</taxon>
        <taxon>Eumeta</taxon>
    </lineage>
</organism>
<accession>A0A4C1Z024</accession>
<dbReference type="Proteomes" id="UP000299102">
    <property type="component" value="Unassembled WGS sequence"/>
</dbReference>
<reference evidence="1 2" key="1">
    <citation type="journal article" date="2019" name="Commun. Biol.">
        <title>The bagworm genome reveals a unique fibroin gene that provides high tensile strength.</title>
        <authorList>
            <person name="Kono N."/>
            <person name="Nakamura H."/>
            <person name="Ohtoshi R."/>
            <person name="Tomita M."/>
            <person name="Numata K."/>
            <person name="Arakawa K."/>
        </authorList>
    </citation>
    <scope>NUCLEOTIDE SEQUENCE [LARGE SCALE GENOMIC DNA]</scope>
</reference>
<evidence type="ECO:0000313" key="2">
    <source>
        <dbReference type="Proteomes" id="UP000299102"/>
    </source>
</evidence>
<protein>
    <submittedName>
        <fullName evidence="1">Uncharacterized protein</fullName>
    </submittedName>
</protein>
<name>A0A4C1Z024_EUMVA</name>
<dbReference type="EMBL" id="BGZK01001461">
    <property type="protein sequence ID" value="GBP80404.1"/>
    <property type="molecule type" value="Genomic_DNA"/>
</dbReference>
<dbReference type="AlphaFoldDB" id="A0A4C1Z024"/>
<keyword evidence="2" id="KW-1185">Reference proteome</keyword>
<proteinExistence type="predicted"/>
<sequence length="130" mass="14724">MRINRDCRRPLRLQRALGRALESVNKYLQLSLCKTYTEMKKKTFDAPRGIPFRFLSSVPSSKIFTMAGASEAYVVVHIVRRGSPQPTATFGGRIVKCAPTKIVINAALAYVRRMPKRPSTGRSIYYRCVL</sequence>
<comment type="caution">
    <text evidence="1">The sequence shown here is derived from an EMBL/GenBank/DDBJ whole genome shotgun (WGS) entry which is preliminary data.</text>
</comment>